<feature type="transmembrane region" description="Helical" evidence="5">
    <location>
        <begin position="38"/>
        <end position="58"/>
    </location>
</feature>
<dbReference type="InterPro" id="IPR051598">
    <property type="entry name" value="TSUP/Inactive_protease-like"/>
</dbReference>
<dbReference type="Pfam" id="PF01925">
    <property type="entry name" value="TauE"/>
    <property type="match status" value="1"/>
</dbReference>
<organism evidence="6 7">
    <name type="scientific">Rhodopseudomonas palustris</name>
    <dbReference type="NCBI Taxonomy" id="1076"/>
    <lineage>
        <taxon>Bacteria</taxon>
        <taxon>Pseudomonadati</taxon>
        <taxon>Pseudomonadota</taxon>
        <taxon>Alphaproteobacteria</taxon>
        <taxon>Hyphomicrobiales</taxon>
        <taxon>Nitrobacteraceae</taxon>
        <taxon>Rhodopseudomonas</taxon>
    </lineage>
</organism>
<dbReference type="PANTHER" id="PTHR43701">
    <property type="entry name" value="MEMBRANE TRANSPORTER PROTEIN MJ0441-RELATED"/>
    <property type="match status" value="1"/>
</dbReference>
<evidence type="ECO:0000256" key="2">
    <source>
        <dbReference type="ARBA" id="ARBA00022692"/>
    </source>
</evidence>
<sequence length="267" mass="27398">MTGFEGIGIDPSYALAGAVTGFVVGLTGVGGGALMTPILLLVFGIAPHVAIATDLWFAAITKLIGAMVHNRKGNIDWRIVTRLWAGSLPAAALMVAIVAFADPVGRTEWLTRIIGIVVILTALGIVFAPALLASIYPRSNTDEMPPQHDRTALTVLTGVTLGGLVALTSIGAGALGTVALLYLYPRRLLPHRLVATDLAHAIPLATVAGAGYLIVGMVDWKMLVSLLAGSIPAVILGGLSAGKLPGRGLQIALAIVLLAAGLKGLLM</sequence>
<dbReference type="Proteomes" id="UP000248134">
    <property type="component" value="Unassembled WGS sequence"/>
</dbReference>
<feature type="transmembrane region" description="Helical" evidence="5">
    <location>
        <begin position="248"/>
        <end position="266"/>
    </location>
</feature>
<keyword evidence="4 5" id="KW-0472">Membrane</keyword>
<gene>
    <name evidence="6" type="ORF">DNX69_05750</name>
</gene>
<evidence type="ECO:0000256" key="3">
    <source>
        <dbReference type="ARBA" id="ARBA00022989"/>
    </source>
</evidence>
<protein>
    <recommendedName>
        <fullName evidence="5">Probable membrane transporter protein</fullName>
    </recommendedName>
</protein>
<dbReference type="EMBL" id="QKQS01000008">
    <property type="protein sequence ID" value="PZA12973.1"/>
    <property type="molecule type" value="Genomic_DNA"/>
</dbReference>
<feature type="transmembrane region" description="Helical" evidence="5">
    <location>
        <begin position="113"/>
        <end position="132"/>
    </location>
</feature>
<comment type="caution">
    <text evidence="6">The sequence shown here is derived from an EMBL/GenBank/DDBJ whole genome shotgun (WGS) entry which is preliminary data.</text>
</comment>
<dbReference type="AlphaFoldDB" id="A0A323ULH8"/>
<evidence type="ECO:0000256" key="1">
    <source>
        <dbReference type="ARBA" id="ARBA00004141"/>
    </source>
</evidence>
<reference evidence="6 7" key="1">
    <citation type="submission" date="2018-06" db="EMBL/GenBank/DDBJ databases">
        <title>Draft Whole-Genome Sequence of the purple photosynthetic bacterium Rhodospeudomonas palustris XCP.</title>
        <authorList>
            <person name="Rayyan A."/>
            <person name="Meyer T.E."/>
            <person name="Kyndt J.A."/>
        </authorList>
    </citation>
    <scope>NUCLEOTIDE SEQUENCE [LARGE SCALE GENOMIC DNA]</scope>
    <source>
        <strain evidence="6 7">XCP</strain>
    </source>
</reference>
<dbReference type="InterPro" id="IPR002781">
    <property type="entry name" value="TM_pro_TauE-like"/>
</dbReference>
<evidence type="ECO:0000313" key="7">
    <source>
        <dbReference type="Proteomes" id="UP000248134"/>
    </source>
</evidence>
<feature type="transmembrane region" description="Helical" evidence="5">
    <location>
        <begin position="153"/>
        <end position="183"/>
    </location>
</feature>
<feature type="transmembrane region" description="Helical" evidence="5">
    <location>
        <begin position="12"/>
        <end position="32"/>
    </location>
</feature>
<keyword evidence="2 5" id="KW-0812">Transmembrane</keyword>
<feature type="transmembrane region" description="Helical" evidence="5">
    <location>
        <begin position="222"/>
        <end position="242"/>
    </location>
</feature>
<evidence type="ECO:0000256" key="5">
    <source>
        <dbReference type="RuleBase" id="RU363041"/>
    </source>
</evidence>
<name>A0A323ULH8_RHOPL</name>
<comment type="similarity">
    <text evidence="5">Belongs to the 4-toluene sulfonate uptake permease (TSUP) (TC 2.A.102) family.</text>
</comment>
<evidence type="ECO:0000313" key="6">
    <source>
        <dbReference type="EMBL" id="PZA12973.1"/>
    </source>
</evidence>
<dbReference type="OrthoDB" id="5189995at2"/>
<feature type="transmembrane region" description="Helical" evidence="5">
    <location>
        <begin position="79"/>
        <end position="101"/>
    </location>
</feature>
<keyword evidence="3 5" id="KW-1133">Transmembrane helix</keyword>
<evidence type="ECO:0000256" key="4">
    <source>
        <dbReference type="ARBA" id="ARBA00023136"/>
    </source>
</evidence>
<dbReference type="PANTHER" id="PTHR43701:SF2">
    <property type="entry name" value="MEMBRANE TRANSPORTER PROTEIN YJNA-RELATED"/>
    <property type="match status" value="1"/>
</dbReference>
<keyword evidence="5" id="KW-1003">Cell membrane</keyword>
<dbReference type="GO" id="GO:0005886">
    <property type="term" value="C:plasma membrane"/>
    <property type="evidence" value="ECO:0007669"/>
    <property type="project" value="UniProtKB-SubCell"/>
</dbReference>
<comment type="subcellular location">
    <subcellularLocation>
        <location evidence="5">Cell membrane</location>
        <topology evidence="5">Multi-pass membrane protein</topology>
    </subcellularLocation>
    <subcellularLocation>
        <location evidence="1">Membrane</location>
        <topology evidence="1">Multi-pass membrane protein</topology>
    </subcellularLocation>
</comment>
<accession>A0A323ULH8</accession>
<feature type="transmembrane region" description="Helical" evidence="5">
    <location>
        <begin position="198"/>
        <end position="215"/>
    </location>
</feature>
<proteinExistence type="inferred from homology"/>